<dbReference type="Proteomes" id="UP000298213">
    <property type="component" value="Unassembled WGS sequence"/>
</dbReference>
<dbReference type="AlphaFoldDB" id="A0A4Y8ZYA5"/>
<proteinExistence type="predicted"/>
<reference evidence="1 2" key="1">
    <citation type="submission" date="2019-03" db="EMBL/GenBank/DDBJ databases">
        <title>Genome sequence of Sphingomonas sp. 17J27-24.</title>
        <authorList>
            <person name="Kim M."/>
            <person name="Maeng S."/>
            <person name="Sathiyaraj S."/>
        </authorList>
    </citation>
    <scope>NUCLEOTIDE SEQUENCE [LARGE SCALE GENOMIC DNA]</scope>
    <source>
        <strain evidence="1 2">17J27-24</strain>
    </source>
</reference>
<dbReference type="OrthoDB" id="7554663at2"/>
<evidence type="ECO:0000313" key="1">
    <source>
        <dbReference type="EMBL" id="TFI59909.1"/>
    </source>
</evidence>
<name>A0A4Y8ZYA5_9SPHN</name>
<sequence length="389" mass="41381">MLAPVGALAGWHAVKTATVASFASRAPAKAAVLAPNDPQVRIGAAMNEFRARNGDVRAATRVRAIEALDRDALAEEPFLLAAVDALVQRDQARAHRLLLEARRRNPRSRLTRLVLLDRYMQTGRTREAAQEMAALAKLVTRTTDVLVPELTRMAGDPRSLPALRDVLATNPALRDAVLARLATTSTSPDVIVSLAGNAATATSASGWQTALLTRLVEKGDLGRAYRLWQSFGGQATGTGAKSIYDGAFQGRPGLPPFNWRFAANANGVGERVSGGGLQATFYGRADAELAHQLLLLAPGRYRIELTAEGDASGEGSRLVWRLSCHPKGPVLLDLPLTKINFTPRKLGGEFTVPAGGCPAQALTLLGVAAEFPTEQSVTIRDMKIGKSGS</sequence>
<organism evidence="1 2">
    <name type="scientific">Sphingomonas parva</name>
    <dbReference type="NCBI Taxonomy" id="2555898"/>
    <lineage>
        <taxon>Bacteria</taxon>
        <taxon>Pseudomonadati</taxon>
        <taxon>Pseudomonadota</taxon>
        <taxon>Alphaproteobacteria</taxon>
        <taxon>Sphingomonadales</taxon>
        <taxon>Sphingomonadaceae</taxon>
        <taxon>Sphingomonas</taxon>
    </lineage>
</organism>
<accession>A0A4Y8ZYA5</accession>
<evidence type="ECO:0000313" key="2">
    <source>
        <dbReference type="Proteomes" id="UP000298213"/>
    </source>
</evidence>
<keyword evidence="2" id="KW-1185">Reference proteome</keyword>
<dbReference type="RefSeq" id="WP_135082931.1">
    <property type="nucleotide sequence ID" value="NZ_SPDV01000002.1"/>
</dbReference>
<dbReference type="EMBL" id="SPDV01000002">
    <property type="protein sequence ID" value="TFI59909.1"/>
    <property type="molecule type" value="Genomic_DNA"/>
</dbReference>
<protein>
    <recommendedName>
        <fullName evidence="3">Tetratricopeptide repeat protein</fullName>
    </recommendedName>
</protein>
<evidence type="ECO:0008006" key="3">
    <source>
        <dbReference type="Google" id="ProtNLM"/>
    </source>
</evidence>
<gene>
    <name evidence="1" type="ORF">E2493_01260</name>
</gene>
<comment type="caution">
    <text evidence="1">The sequence shown here is derived from an EMBL/GenBank/DDBJ whole genome shotgun (WGS) entry which is preliminary data.</text>
</comment>